<feature type="compositionally biased region" description="Basic and acidic residues" evidence="3">
    <location>
        <begin position="1836"/>
        <end position="1846"/>
    </location>
</feature>
<dbReference type="SUPFAM" id="SSF50978">
    <property type="entry name" value="WD40 repeat-like"/>
    <property type="match status" value="1"/>
</dbReference>
<organism evidence="5 6">
    <name type="scientific">Drosophila hydei</name>
    <name type="common">Fruit fly</name>
    <dbReference type="NCBI Taxonomy" id="7224"/>
    <lineage>
        <taxon>Eukaryota</taxon>
        <taxon>Metazoa</taxon>
        <taxon>Ecdysozoa</taxon>
        <taxon>Arthropoda</taxon>
        <taxon>Hexapoda</taxon>
        <taxon>Insecta</taxon>
        <taxon>Pterygota</taxon>
        <taxon>Neoptera</taxon>
        <taxon>Endopterygota</taxon>
        <taxon>Diptera</taxon>
        <taxon>Brachycera</taxon>
        <taxon>Muscomorpha</taxon>
        <taxon>Ephydroidea</taxon>
        <taxon>Drosophilidae</taxon>
        <taxon>Drosophila</taxon>
    </lineage>
</organism>
<dbReference type="CTD" id="32971"/>
<evidence type="ECO:0000313" key="6">
    <source>
        <dbReference type="RefSeq" id="XP_023162032.2"/>
    </source>
</evidence>
<dbReference type="InterPro" id="IPR052620">
    <property type="entry name" value="ELYS/MEL-28_NucAsmblyFactor"/>
</dbReference>
<feature type="compositionally biased region" description="Polar residues" evidence="3">
    <location>
        <begin position="1361"/>
        <end position="1375"/>
    </location>
</feature>
<feature type="compositionally biased region" description="Low complexity" evidence="3">
    <location>
        <begin position="1273"/>
        <end position="1282"/>
    </location>
</feature>
<evidence type="ECO:0000259" key="4">
    <source>
        <dbReference type="Pfam" id="PF13934"/>
    </source>
</evidence>
<feature type="compositionally biased region" description="Polar residues" evidence="3">
    <location>
        <begin position="1962"/>
        <end position="1979"/>
    </location>
</feature>
<feature type="compositionally biased region" description="Polar residues" evidence="3">
    <location>
        <begin position="1529"/>
        <end position="1562"/>
    </location>
</feature>
<comment type="subcellular location">
    <subcellularLocation>
        <location evidence="1">Nucleus</location>
    </subcellularLocation>
</comment>
<feature type="compositionally biased region" description="Polar residues" evidence="3">
    <location>
        <begin position="1888"/>
        <end position="1902"/>
    </location>
</feature>
<sequence>MEWHEIKANDNKSATFPERSIPGYEEVFNKQVENSRIASDYFGGIINRGSWGWLTRRNIDSATILICQLSNGFRVASYTFLRENERKQKLKSSIRCVEELTYTGINSRVLLAVCIEILPGQAQLALYTPTNSQVLRYIELNKSDLNVCCMTSLDEHLCDKTIFNQFDGCLALATTSGSVLLMDVNAKQIITNRSTNVVLPDTEVQRNDIYCITSVNRLDTKLTQCRQQNAHLAFELKLPVTAFNGVSSLLPLELISGFAAGMQDGRICVYDLRTLDLVVQLRMPVDHSPSPVVGLCCIEPPDDPQPCFYIISIYDQGEGLMASLHSINYRRSSALSLDKGNFDVRDFLSASPRIRITLDSGNCSMISCITVSTLALSGDYGTILTAISWRSHKDNRNKLVLFDINQWYKDEMPSHPLPDDKLDYLCGFYFSGQHVGLSMQIDTSSIIPFISMQRHDDYYYPKALSFDCFLMTVRGCQHFEYVGVQRRFLSSLYNNKANVFLNPEIYIRDLVDLRLLPQFHDFEAHTALSRREMYEMILSMALEQDCLWLLNSCARNCMDGSFLCNMASPTKLTLSVLTNWIVMRAKQIKTRCSDLCQGIFDYGGYALDERERKELKNLNSQLCKLQDLQALLLTLSKTQISHELVEDLAHTKLTLSVLYEFQRILYWLIDRSLLPVNTEQEQQPLQVIRREYDERRLRLQRSSEHNVRLYIDEQLQHYGFQAALQQLKENGLYPPQSLQSLMRLMLLPDEKLEHKHELVLYMLLDVEQMYKDSKSELHIDFAISFGIAEPVVKRVRSFWFLDRSDYELAIDALYRGRLGHSNYTEWQTQHLIETLLHYNANPEAMQVVQMPPGFVSSELKLKVLLANNNIPEAFHHARIYMDGEGRPLLERFFRHCILEGKFSVLATLCLRDNEEQLIYRQLRQCKTRTTDSIQLILLLKRCKYIEAVSFMDEVAAERDHSANDETSGILSAYRTTMAPVTQSIAGTYFRIRDKLNGDQLRNASPEPFSCQLAKQSANGQLGNIFQSSALSAHWATRYANEQQTIRLDSRNMPFLRNAAQSALEVPQLRRHVRPTQFQCAEKRLYPSCSRDTITQRPKRRRLLTEDAAICNFSDSQQDVQELEQEQQQQETPVNLHELRFVNDLLNPPGYLLSNPGVEPATVTSQEQRPTILKRCLTRRQSLQRPSFSFMPPIPLDPSMQDVEMVDMNEAEQMGLELDGDEIFVEIEQQPASPRPEAEQEQQPHNSSDADSEYMSPLASANASFVSFIETKQEQQQQEEQQPPQRPLIMAPPAGPQPRSSLSSGFGSFATLRMGSTVGSFLPPVCSSKMFESTSRVISSISSSHQVKISERTTICGDMDEPSSSTTAWSMPSTLGQPTQNAAATQPQMLDTTLGMSSYDMTALEHIPEQATETISQTGVGAESTQPSASPLAYIDLDEVEAEDVGAEEEEDLEVGLEELGESQPHESKVADQEDVANVETEQEHCSSSSNEQAATSLTYNRGSPSYSVSSELSDLSSPRTDAPVYSIVVESTNSISDSRSPTSHTPNSFLPSDTNVSQNSSPRAAHGVAGEGGSNRSLYRANSLETVDDLDTTKGSLEEDDDVDEEDECVIALDGTEVRGYVARPEPLAACSSAELFAFKQQDETELQANKAPCSSLVNSDSVMAYTINLDSVDSVELQPATVEVASIAGSSSESVATVAYSEHKAQQEMELQIKEKTAVTPKTEEPAQSPTISTVSVAINLDSDVDSNPSLLLLSDKEEMDVDMEEDCKINVDTVAEKQDPMEEPMTLDFDKEIAAEEEKGRLDVSLPTQVEVPKQVTVRGKRSSLSRTPPVPERSIRLRSDDNPRSLSSNRSTPSPSLTGPQLRLRSTSSYGALADDQATDAESSRGATDSPVQSKNNSISKRRVLRGSSLPPISTVPVSTPKRRRKQLAHPLEVIEETGEGSSSTPRTRSRAQLELLAATNQSKAVSEQNEDSGTPQRKLRSNSEPPILMTVLTPTRDRRRRKPSGTDQDQPTQDVTPRQLRSRRNTSELDAEQAAAPSPQVSDASVPLKKRGRTKK</sequence>
<evidence type="ECO:0000313" key="5">
    <source>
        <dbReference type="Proteomes" id="UP000504633"/>
    </source>
</evidence>
<dbReference type="OrthoDB" id="6513151at2759"/>
<dbReference type="RefSeq" id="XP_023162032.2">
    <property type="nucleotide sequence ID" value="XM_023306264.2"/>
</dbReference>
<feature type="compositionally biased region" description="Polar residues" evidence="3">
    <location>
        <begin position="2009"/>
        <end position="2020"/>
    </location>
</feature>
<keyword evidence="2" id="KW-0539">Nucleus</keyword>
<name>A0A6J1LFH6_DROHY</name>
<feature type="region of interest" description="Disordered" evidence="3">
    <location>
        <begin position="1355"/>
        <end position="1378"/>
    </location>
</feature>
<feature type="compositionally biased region" description="Low complexity" evidence="3">
    <location>
        <begin position="1847"/>
        <end position="1861"/>
    </location>
</feature>
<evidence type="ECO:0000256" key="2">
    <source>
        <dbReference type="ARBA" id="ARBA00023242"/>
    </source>
</evidence>
<feature type="region of interest" description="Disordered" evidence="3">
    <location>
        <begin position="1441"/>
        <end position="1581"/>
    </location>
</feature>
<feature type="compositionally biased region" description="Low complexity" evidence="3">
    <location>
        <begin position="1503"/>
        <end position="1517"/>
    </location>
</feature>
<reference evidence="6" key="1">
    <citation type="submission" date="2025-08" db="UniProtKB">
        <authorList>
            <consortium name="RefSeq"/>
        </authorList>
    </citation>
    <scope>IDENTIFICATION</scope>
    <source>
        <strain evidence="6">15085-1641.00</strain>
        <tissue evidence="6">Whole body</tissue>
    </source>
</reference>
<evidence type="ECO:0000256" key="1">
    <source>
        <dbReference type="ARBA" id="ARBA00004123"/>
    </source>
</evidence>
<keyword evidence="5" id="KW-1185">Reference proteome</keyword>
<feature type="domain" description="ELYS-like" evidence="4">
    <location>
        <begin position="708"/>
        <end position="925"/>
    </location>
</feature>
<gene>
    <name evidence="6" type="primary">LOC111593497</name>
</gene>
<proteinExistence type="predicted"/>
<feature type="compositionally biased region" description="Acidic residues" evidence="3">
    <location>
        <begin position="1441"/>
        <end position="1460"/>
    </location>
</feature>
<dbReference type="InterPro" id="IPR025151">
    <property type="entry name" value="ELYS_dom"/>
</dbReference>
<dbReference type="InterPro" id="IPR036322">
    <property type="entry name" value="WD40_repeat_dom_sf"/>
</dbReference>
<dbReference type="KEGG" id="dhe:111593497"/>
<evidence type="ECO:0000256" key="3">
    <source>
        <dbReference type="SAM" id="MobiDB-lite"/>
    </source>
</evidence>
<accession>A0A6J1LFH6</accession>
<dbReference type="PANTHER" id="PTHR21583:SF8">
    <property type="entry name" value="PROTEIN ELYS"/>
    <property type="match status" value="1"/>
</dbReference>
<feature type="region of interest" description="Disordered" evidence="3">
    <location>
        <begin position="1269"/>
        <end position="1305"/>
    </location>
</feature>
<dbReference type="OMA" id="KWNHDCL"/>
<dbReference type="PANTHER" id="PTHR21583">
    <property type="entry name" value="ELYS PROTEIN"/>
    <property type="match status" value="1"/>
</dbReference>
<dbReference type="GO" id="GO:0005634">
    <property type="term" value="C:nucleus"/>
    <property type="evidence" value="ECO:0007669"/>
    <property type="project" value="UniProtKB-SubCell"/>
</dbReference>
<dbReference type="GeneID" id="111593497"/>
<feature type="region of interest" description="Disordered" evidence="3">
    <location>
        <begin position="1230"/>
        <end position="1255"/>
    </location>
</feature>
<feature type="region of interest" description="Disordered" evidence="3">
    <location>
        <begin position="1800"/>
        <end position="2060"/>
    </location>
</feature>
<protein>
    <submittedName>
        <fullName evidence="6">Protein ELYS homolog</fullName>
    </submittedName>
</protein>
<dbReference type="Pfam" id="PF13934">
    <property type="entry name" value="ELYS"/>
    <property type="match status" value="1"/>
</dbReference>
<feature type="compositionally biased region" description="Polar residues" evidence="3">
    <location>
        <begin position="1485"/>
        <end position="1502"/>
    </location>
</feature>
<dbReference type="Proteomes" id="UP000504633">
    <property type="component" value="Unplaced"/>
</dbReference>